<accession>A0A229FVK1</accession>
<evidence type="ECO:0000256" key="1">
    <source>
        <dbReference type="ARBA" id="ARBA00005578"/>
    </source>
</evidence>
<comment type="caution">
    <text evidence="3">The sequence shown here is derived from an EMBL/GenBank/DDBJ whole genome shotgun (WGS) entry which is preliminary data.</text>
</comment>
<dbReference type="PANTHER" id="PTHR46229">
    <property type="entry name" value="BOLA TRANSCRIPTION REGULATOR"/>
    <property type="match status" value="1"/>
</dbReference>
<dbReference type="Proteomes" id="UP000215188">
    <property type="component" value="Unassembled WGS sequence"/>
</dbReference>
<organism evidence="3 4">
    <name type="scientific">Polynucleobacter cosmopolitanus</name>
    <dbReference type="NCBI Taxonomy" id="351345"/>
    <lineage>
        <taxon>Bacteria</taxon>
        <taxon>Pseudomonadati</taxon>
        <taxon>Pseudomonadota</taxon>
        <taxon>Betaproteobacteria</taxon>
        <taxon>Burkholderiales</taxon>
        <taxon>Burkholderiaceae</taxon>
        <taxon>Polynucleobacter</taxon>
    </lineage>
</organism>
<name>A0A229FVK1_9BURK</name>
<evidence type="ECO:0000313" key="3">
    <source>
        <dbReference type="EMBL" id="OXL16005.1"/>
    </source>
</evidence>
<dbReference type="SUPFAM" id="SSF82657">
    <property type="entry name" value="BolA-like"/>
    <property type="match status" value="1"/>
</dbReference>
<comment type="similarity">
    <text evidence="1 2">Belongs to the BolA/IbaG family.</text>
</comment>
<dbReference type="OrthoDB" id="9801469at2"/>
<dbReference type="EMBL" id="NJGG01000001">
    <property type="protein sequence ID" value="OXL16005.1"/>
    <property type="molecule type" value="Genomic_DNA"/>
</dbReference>
<dbReference type="Pfam" id="PF01722">
    <property type="entry name" value="BolA"/>
    <property type="match status" value="1"/>
</dbReference>
<reference evidence="3 4" key="1">
    <citation type="submission" date="2017-06" db="EMBL/GenBank/DDBJ databases">
        <title>Reclassification of a Polynucleobacter cosmopolitanus strain isolated from tropical Lake Victoria as Polynucleobacter victoriensis comb. nov.</title>
        <authorList>
            <person name="Hahn M.W."/>
        </authorList>
    </citation>
    <scope>NUCLEOTIDE SEQUENCE [LARGE SCALE GENOMIC DNA]</scope>
    <source>
        <strain evidence="3 4">MWH-MoIso2</strain>
    </source>
</reference>
<dbReference type="InterPro" id="IPR050961">
    <property type="entry name" value="BolA/IbaG_stress_morph_reg"/>
</dbReference>
<evidence type="ECO:0000313" key="4">
    <source>
        <dbReference type="Proteomes" id="UP000215188"/>
    </source>
</evidence>
<dbReference type="Gene3D" id="3.30.300.90">
    <property type="entry name" value="BolA-like"/>
    <property type="match status" value="1"/>
</dbReference>
<gene>
    <name evidence="3" type="ORF">AOC33_02645</name>
</gene>
<dbReference type="RefSeq" id="WP_089515033.1">
    <property type="nucleotide sequence ID" value="NZ_NJGG01000001.1"/>
</dbReference>
<dbReference type="AlphaFoldDB" id="A0A229FVK1"/>
<dbReference type="PIRSF" id="PIRSF003113">
    <property type="entry name" value="BolA"/>
    <property type="match status" value="1"/>
</dbReference>
<evidence type="ECO:0000256" key="2">
    <source>
        <dbReference type="RuleBase" id="RU003860"/>
    </source>
</evidence>
<dbReference type="InterPro" id="IPR002634">
    <property type="entry name" value="BolA"/>
</dbReference>
<keyword evidence="4" id="KW-1185">Reference proteome</keyword>
<proteinExistence type="inferred from homology"/>
<dbReference type="PANTHER" id="PTHR46229:SF2">
    <property type="entry name" value="BOLA-LIKE PROTEIN 1"/>
    <property type="match status" value="1"/>
</dbReference>
<dbReference type="InterPro" id="IPR036065">
    <property type="entry name" value="BolA-like_sf"/>
</dbReference>
<sequence length="80" mass="8863">MLPSPEQVKSYIANGIECLHLEVEGDGQHFFATIVSADFEGLRLVQRHQKVYAALGDRMKSEIHALSFKALTPEEHAAGK</sequence>
<protein>
    <submittedName>
        <fullName evidence="3">BolA family transcriptional regulator</fullName>
    </submittedName>
</protein>